<evidence type="ECO:0000313" key="4">
    <source>
        <dbReference type="Proteomes" id="UP000219440"/>
    </source>
</evidence>
<dbReference type="RefSeq" id="WP_097059403.1">
    <property type="nucleotide sequence ID" value="NZ_BMLC01000002.1"/>
</dbReference>
<feature type="compositionally biased region" description="Low complexity" evidence="1">
    <location>
        <begin position="75"/>
        <end position="89"/>
    </location>
</feature>
<feature type="transmembrane region" description="Helical" evidence="2">
    <location>
        <begin position="21"/>
        <end position="42"/>
    </location>
</feature>
<dbReference type="OrthoDB" id="5064716at2"/>
<keyword evidence="4" id="KW-1185">Reference proteome</keyword>
<dbReference type="AlphaFoldDB" id="A0A2C8YB71"/>
<evidence type="ECO:0000256" key="1">
    <source>
        <dbReference type="SAM" id="MobiDB-lite"/>
    </source>
</evidence>
<name>A0A2C8YB71_9MICO</name>
<reference evidence="3 4" key="1">
    <citation type="submission" date="2017-09" db="EMBL/GenBank/DDBJ databases">
        <authorList>
            <person name="Ehlers B."/>
            <person name="Leendertz F.H."/>
        </authorList>
    </citation>
    <scope>NUCLEOTIDE SEQUENCE [LARGE SCALE GENOMIC DNA]</scope>
    <source>
        <strain evidence="3 4">CGMCC 1.05381</strain>
    </source>
</reference>
<feature type="region of interest" description="Disordered" evidence="1">
    <location>
        <begin position="51"/>
        <end position="100"/>
    </location>
</feature>
<evidence type="ECO:0000313" key="3">
    <source>
        <dbReference type="EMBL" id="SOE47458.1"/>
    </source>
</evidence>
<keyword evidence="2" id="KW-0812">Transmembrane</keyword>
<keyword evidence="2" id="KW-1133">Transmembrane helix</keyword>
<proteinExistence type="predicted"/>
<dbReference type="EMBL" id="OCST01000001">
    <property type="protein sequence ID" value="SOE47458.1"/>
    <property type="molecule type" value="Genomic_DNA"/>
</dbReference>
<organism evidence="3 4">
    <name type="scientific">Salinibacterium xinjiangense</name>
    <dbReference type="NCBI Taxonomy" id="386302"/>
    <lineage>
        <taxon>Bacteria</taxon>
        <taxon>Bacillati</taxon>
        <taxon>Actinomycetota</taxon>
        <taxon>Actinomycetes</taxon>
        <taxon>Micrococcales</taxon>
        <taxon>Microbacteriaceae</taxon>
        <taxon>Salinibacterium</taxon>
    </lineage>
</organism>
<gene>
    <name evidence="3" type="ORF">SAMN06296378_0218</name>
</gene>
<feature type="compositionally biased region" description="Pro residues" evidence="1">
    <location>
        <begin position="63"/>
        <end position="74"/>
    </location>
</feature>
<keyword evidence="2" id="KW-0472">Membrane</keyword>
<dbReference type="Proteomes" id="UP000219440">
    <property type="component" value="Unassembled WGS sequence"/>
</dbReference>
<evidence type="ECO:0000256" key="2">
    <source>
        <dbReference type="SAM" id="Phobius"/>
    </source>
</evidence>
<accession>A0A2C8YB71</accession>
<sequence length="217" mass="21722">MSDATPDPFAAYHRAGRRMTLARVIPAVIAALAIGGGLGYVAGAAPAAPPAAVEQDSPAQAVGPPPDAAPPPIPAAQLPQPGAPAGAPGEAPPPRAPALPTLAATGEAEWSISIDTTGYQAEIDQCLWVRMDLGVHAPVVGKHNYCGGDIVLGMAIGDTVTLAGVGLDGTYTVAATRDAQAGDYAKVATEGLGGSVILQTCYWGNTGAERLVALDRT</sequence>
<protein>
    <submittedName>
        <fullName evidence="3">Uncharacterized protein</fullName>
    </submittedName>
</protein>
<feature type="compositionally biased region" description="Low complexity" evidence="1">
    <location>
        <begin position="51"/>
        <end position="62"/>
    </location>
</feature>